<sequence length="129" mass="14377">MTPLSSQPLVLLYRRRPKVQAILVVLMIVCWIVGMIVIFRATSPHPLRPWIAWTAWLGFVVVHALDRIVASNPRKVPANLHPNPDGTGPVIEIASASSRVVSFRRLPSLGVMRWILVPLFIFLVGIDIG</sequence>
<comment type="caution">
    <text evidence="2">The sequence shown here is derived from an EMBL/GenBank/DDBJ whole genome shotgun (WGS) entry which is preliminary data.</text>
</comment>
<name>A0A2T2WFZ0_9FIRM</name>
<dbReference type="AlphaFoldDB" id="A0A2T2WFZ0"/>
<dbReference type="EMBL" id="PXYT01000143">
    <property type="protein sequence ID" value="PSR21128.1"/>
    <property type="molecule type" value="Genomic_DNA"/>
</dbReference>
<feature type="transmembrane region" description="Helical" evidence="1">
    <location>
        <begin position="21"/>
        <end position="41"/>
    </location>
</feature>
<feature type="transmembrane region" description="Helical" evidence="1">
    <location>
        <begin position="106"/>
        <end position="126"/>
    </location>
</feature>
<dbReference type="Proteomes" id="UP000242699">
    <property type="component" value="Unassembled WGS sequence"/>
</dbReference>
<evidence type="ECO:0000313" key="2">
    <source>
        <dbReference type="EMBL" id="PSR21128.1"/>
    </source>
</evidence>
<feature type="non-terminal residue" evidence="2">
    <location>
        <position position="129"/>
    </location>
</feature>
<keyword evidence="1" id="KW-0812">Transmembrane</keyword>
<reference evidence="2 3" key="1">
    <citation type="journal article" date="2014" name="BMC Genomics">
        <title>Comparison of environmental and isolate Sulfobacillus genomes reveals diverse carbon, sulfur, nitrogen, and hydrogen metabolisms.</title>
        <authorList>
            <person name="Justice N.B."/>
            <person name="Norman A."/>
            <person name="Brown C.T."/>
            <person name="Singh A."/>
            <person name="Thomas B.C."/>
            <person name="Banfield J.F."/>
        </authorList>
    </citation>
    <scope>NUCLEOTIDE SEQUENCE [LARGE SCALE GENOMIC DNA]</scope>
    <source>
        <strain evidence="2">AMDSBA1</strain>
    </source>
</reference>
<keyword evidence="1" id="KW-0472">Membrane</keyword>
<feature type="transmembrane region" description="Helical" evidence="1">
    <location>
        <begin position="47"/>
        <end position="65"/>
    </location>
</feature>
<proteinExistence type="predicted"/>
<accession>A0A2T2WFZ0</accession>
<protein>
    <submittedName>
        <fullName evidence="2">Uncharacterized protein</fullName>
    </submittedName>
</protein>
<organism evidence="2 3">
    <name type="scientific">Sulfobacillus benefaciens</name>
    <dbReference type="NCBI Taxonomy" id="453960"/>
    <lineage>
        <taxon>Bacteria</taxon>
        <taxon>Bacillati</taxon>
        <taxon>Bacillota</taxon>
        <taxon>Clostridia</taxon>
        <taxon>Eubacteriales</taxon>
        <taxon>Clostridiales Family XVII. Incertae Sedis</taxon>
        <taxon>Sulfobacillus</taxon>
    </lineage>
</organism>
<evidence type="ECO:0000256" key="1">
    <source>
        <dbReference type="SAM" id="Phobius"/>
    </source>
</evidence>
<keyword evidence="1" id="KW-1133">Transmembrane helix</keyword>
<gene>
    <name evidence="2" type="ORF">C7B43_21460</name>
</gene>
<evidence type="ECO:0000313" key="3">
    <source>
        <dbReference type="Proteomes" id="UP000242699"/>
    </source>
</evidence>